<feature type="transmembrane region" description="Helical" evidence="1">
    <location>
        <begin position="260"/>
        <end position="278"/>
    </location>
</feature>
<feature type="transmembrane region" description="Helical" evidence="1">
    <location>
        <begin position="159"/>
        <end position="180"/>
    </location>
</feature>
<organism evidence="2 3">
    <name type="scientific">Candidatus Roizmanbacteria bacterium CG09_land_8_20_14_0_10_41_9</name>
    <dbReference type="NCBI Taxonomy" id="1974850"/>
    <lineage>
        <taxon>Bacteria</taxon>
        <taxon>Candidatus Roizmaniibacteriota</taxon>
    </lineage>
</organism>
<reference evidence="3" key="1">
    <citation type="submission" date="2017-09" db="EMBL/GenBank/DDBJ databases">
        <title>Depth-based differentiation of microbial function through sediment-hosted aquifers and enrichment of novel symbionts in the deep terrestrial subsurface.</title>
        <authorList>
            <person name="Probst A.J."/>
            <person name="Ladd B."/>
            <person name="Jarett J.K."/>
            <person name="Geller-Mcgrath D.E."/>
            <person name="Sieber C.M.K."/>
            <person name="Emerson J.B."/>
            <person name="Anantharaman K."/>
            <person name="Thomas B.C."/>
            <person name="Malmstrom R."/>
            <person name="Stieglmeier M."/>
            <person name="Klingl A."/>
            <person name="Woyke T."/>
            <person name="Ryan C.M."/>
            <person name="Banfield J.F."/>
        </authorList>
    </citation>
    <scope>NUCLEOTIDE SEQUENCE [LARGE SCALE GENOMIC DNA]</scope>
</reference>
<evidence type="ECO:0000313" key="3">
    <source>
        <dbReference type="Proteomes" id="UP000231198"/>
    </source>
</evidence>
<comment type="caution">
    <text evidence="2">The sequence shown here is derived from an EMBL/GenBank/DDBJ whole genome shotgun (WGS) entry which is preliminary data.</text>
</comment>
<evidence type="ECO:0008006" key="4">
    <source>
        <dbReference type="Google" id="ProtNLM"/>
    </source>
</evidence>
<feature type="transmembrane region" description="Helical" evidence="1">
    <location>
        <begin position="214"/>
        <end position="234"/>
    </location>
</feature>
<gene>
    <name evidence="2" type="ORF">COT62_01610</name>
</gene>
<keyword evidence="1" id="KW-0812">Transmembrane</keyword>
<dbReference type="PROSITE" id="PS51257">
    <property type="entry name" value="PROKAR_LIPOPROTEIN"/>
    <property type="match status" value="1"/>
</dbReference>
<evidence type="ECO:0000256" key="1">
    <source>
        <dbReference type="SAM" id="Phobius"/>
    </source>
</evidence>
<feature type="transmembrane region" description="Helical" evidence="1">
    <location>
        <begin position="334"/>
        <end position="354"/>
    </location>
</feature>
<sequence length="364" mass="42856">MRRHFFYFLIIFFLYSCSVFFLNRPILSYTFNPSMVNDFLHSQNIFGDVKNRIFVSDEVVYLSSGYLYAKGALPTEYNFEHPPLLKYLFGYSIVFFNNPYFVQILFALTLLVSVYYFSFRLINNPTLSMLPPLLLMVDPLFINMQKEALLDLGQSTFIFLYYLCLFYAASPILLGILLGLIASSKFWSTAVVVFILGILFDKRRKNRTSYVKSLVVTAITAALVFSLTYSYVFIQRGGKFNIVFFQMKILKYMLVHNQTTYWGGSIILFFTGFFKSWWRPFQIMRSHIWSILWPVILIAPALKHALIRKMGYPARFTLWFPYIYLFYLGNQLPFARYFIVILPFSYIIFIYSVSRMCGLIKGRR</sequence>
<protein>
    <recommendedName>
        <fullName evidence="4">Glycosyltransferase RgtA/B/C/D-like domain-containing protein</fullName>
    </recommendedName>
</protein>
<name>A0A2H0WV76_9BACT</name>
<feature type="transmembrane region" description="Helical" evidence="1">
    <location>
        <begin position="5"/>
        <end position="22"/>
    </location>
</feature>
<keyword evidence="1" id="KW-1133">Transmembrane helix</keyword>
<evidence type="ECO:0000313" key="2">
    <source>
        <dbReference type="EMBL" id="PIS15828.1"/>
    </source>
</evidence>
<dbReference type="EMBL" id="PEZG01000035">
    <property type="protein sequence ID" value="PIS15828.1"/>
    <property type="molecule type" value="Genomic_DNA"/>
</dbReference>
<keyword evidence="1" id="KW-0472">Membrane</keyword>
<proteinExistence type="predicted"/>
<accession>A0A2H0WV76</accession>
<feature type="transmembrane region" description="Helical" evidence="1">
    <location>
        <begin position="100"/>
        <end position="119"/>
    </location>
</feature>
<feature type="transmembrane region" description="Helical" evidence="1">
    <location>
        <begin position="186"/>
        <end position="202"/>
    </location>
</feature>
<dbReference type="AlphaFoldDB" id="A0A2H0WV76"/>
<dbReference type="Proteomes" id="UP000231198">
    <property type="component" value="Unassembled WGS sequence"/>
</dbReference>